<proteinExistence type="predicted"/>
<evidence type="ECO:0000256" key="1">
    <source>
        <dbReference type="SAM" id="MobiDB-lite"/>
    </source>
</evidence>
<feature type="non-terminal residue" evidence="2">
    <location>
        <position position="68"/>
    </location>
</feature>
<sequence>FDNNQSISITTPSSPPSKRLRRSSGQKAQEKLNTFPVSRKCFVSSINEKEETVIDLTDDSIQQVSPIS</sequence>
<feature type="region of interest" description="Disordered" evidence="1">
    <location>
        <begin position="1"/>
        <end position="32"/>
    </location>
</feature>
<feature type="compositionally biased region" description="Low complexity" evidence="1">
    <location>
        <begin position="1"/>
        <end position="12"/>
    </location>
</feature>
<gene>
    <name evidence="2" type="primary">ORF123</name>
</gene>
<name>A0A0B6XTW0_9EUPU</name>
<dbReference type="EMBL" id="HACG01000051">
    <property type="protein sequence ID" value="CEK46916.1"/>
    <property type="molecule type" value="Transcribed_RNA"/>
</dbReference>
<accession>A0A0B6XTW0</accession>
<organism evidence="2">
    <name type="scientific">Arion vulgaris</name>
    <dbReference type="NCBI Taxonomy" id="1028688"/>
    <lineage>
        <taxon>Eukaryota</taxon>
        <taxon>Metazoa</taxon>
        <taxon>Spiralia</taxon>
        <taxon>Lophotrochozoa</taxon>
        <taxon>Mollusca</taxon>
        <taxon>Gastropoda</taxon>
        <taxon>Heterobranchia</taxon>
        <taxon>Euthyneura</taxon>
        <taxon>Panpulmonata</taxon>
        <taxon>Eupulmonata</taxon>
        <taxon>Stylommatophora</taxon>
        <taxon>Helicina</taxon>
        <taxon>Arionoidea</taxon>
        <taxon>Arionidae</taxon>
        <taxon>Arion</taxon>
    </lineage>
</organism>
<evidence type="ECO:0000313" key="2">
    <source>
        <dbReference type="EMBL" id="CEK46916.1"/>
    </source>
</evidence>
<dbReference type="AlphaFoldDB" id="A0A0B6XTW0"/>
<protein>
    <submittedName>
        <fullName evidence="2">Uncharacterized protein</fullName>
    </submittedName>
</protein>
<reference evidence="2" key="1">
    <citation type="submission" date="2014-12" db="EMBL/GenBank/DDBJ databases">
        <title>Insight into the proteome of Arion vulgaris.</title>
        <authorList>
            <person name="Aradska J."/>
            <person name="Bulat T."/>
            <person name="Smidak R."/>
            <person name="Sarate P."/>
            <person name="Gangsoo J."/>
            <person name="Sialana F."/>
            <person name="Bilban M."/>
            <person name="Lubec G."/>
        </authorList>
    </citation>
    <scope>NUCLEOTIDE SEQUENCE</scope>
    <source>
        <tissue evidence="2">Skin</tissue>
    </source>
</reference>
<feature type="non-terminal residue" evidence="2">
    <location>
        <position position="1"/>
    </location>
</feature>